<keyword evidence="3" id="KW-1185">Reference proteome</keyword>
<feature type="transmembrane region" description="Helical" evidence="1">
    <location>
        <begin position="206"/>
        <end position="228"/>
    </location>
</feature>
<evidence type="ECO:0000313" key="2">
    <source>
        <dbReference type="EMBL" id="KRO22482.1"/>
    </source>
</evidence>
<evidence type="ECO:0000313" key="3">
    <source>
        <dbReference type="Proteomes" id="UP000050920"/>
    </source>
</evidence>
<gene>
    <name evidence="2" type="ORF">DY78_GL002000</name>
</gene>
<feature type="transmembrane region" description="Helical" evidence="1">
    <location>
        <begin position="162"/>
        <end position="185"/>
    </location>
</feature>
<dbReference type="AlphaFoldDB" id="A0A0R2NCD4"/>
<dbReference type="RefSeq" id="WP_024625965.1">
    <property type="nucleotide sequence ID" value="NZ_AYGX02000175.1"/>
</dbReference>
<keyword evidence="1" id="KW-1133">Transmembrane helix</keyword>
<protein>
    <submittedName>
        <fullName evidence="2">Uncharacterized protein</fullName>
    </submittedName>
</protein>
<feature type="transmembrane region" description="Helical" evidence="1">
    <location>
        <begin position="81"/>
        <end position="102"/>
    </location>
</feature>
<feature type="transmembrane region" description="Helical" evidence="1">
    <location>
        <begin position="52"/>
        <end position="69"/>
    </location>
</feature>
<feature type="transmembrane region" description="Helical" evidence="1">
    <location>
        <begin position="114"/>
        <end position="135"/>
    </location>
</feature>
<feature type="transmembrane region" description="Helical" evidence="1">
    <location>
        <begin position="240"/>
        <end position="263"/>
    </location>
</feature>
<comment type="caution">
    <text evidence="2">The sequence shown here is derived from an EMBL/GenBank/DDBJ whole genome shotgun (WGS) entry which is preliminary data.</text>
</comment>
<accession>A0A0R2NCD4</accession>
<name>A0A0R2NCD4_9LACO</name>
<dbReference type="Proteomes" id="UP000050920">
    <property type="component" value="Unassembled WGS sequence"/>
</dbReference>
<feature type="transmembrane region" description="Helical" evidence="1">
    <location>
        <begin position="317"/>
        <end position="339"/>
    </location>
</feature>
<keyword evidence="1" id="KW-0812">Transmembrane</keyword>
<feature type="transmembrane region" description="Helical" evidence="1">
    <location>
        <begin position="275"/>
        <end position="297"/>
    </location>
</feature>
<organism evidence="2 3">
    <name type="scientific">Lactiplantibacillus fabifermentans DSM 21115</name>
    <dbReference type="NCBI Taxonomy" id="1413187"/>
    <lineage>
        <taxon>Bacteria</taxon>
        <taxon>Bacillati</taxon>
        <taxon>Bacillota</taxon>
        <taxon>Bacilli</taxon>
        <taxon>Lactobacillales</taxon>
        <taxon>Lactobacillaceae</taxon>
        <taxon>Lactiplantibacillus</taxon>
    </lineage>
</organism>
<sequence length="350" mass="38367">MRFILIPATLAGLLGILVGQYGITSLIRRLVLGIHGDKYLATWAERIWHRRVSRAVLIGLAVIILGLGTGQATQFYLFNGAYFWVAILSAGLYGLLFILPWLTLLLGYRHSYNLVGLLAVNLGTGTVAVWIGLLLTAGNKLFDDEGGVSYHMANVPLKKVTIGLLVGYYVVALLGLVVVSNQYWAQRRAAQPAKLQVVGQHRPGRLTPAHTALVVASGPLIFIAAMQLVDNIIGASMFKLLTSILFIPATLTLVISLISWGFLRSSRQGVRVVSLISYTILSIINLLGTYLFTASGWSRFAGDTSGHLGVLLRLNALPIMQVGLWLLTVFAWLVPYWLFYRRQHASKNAE</sequence>
<evidence type="ECO:0000256" key="1">
    <source>
        <dbReference type="SAM" id="Phobius"/>
    </source>
</evidence>
<dbReference type="EMBL" id="AYGX02000175">
    <property type="protein sequence ID" value="KRO22482.1"/>
    <property type="molecule type" value="Genomic_DNA"/>
</dbReference>
<reference evidence="2 3" key="1">
    <citation type="journal article" date="2015" name="Genome Announc.">
        <title>Expanding the biotechnology potential of lactobacilli through comparative genomics of 213 strains and associated genera.</title>
        <authorList>
            <person name="Sun Z."/>
            <person name="Harris H.M."/>
            <person name="McCann A."/>
            <person name="Guo C."/>
            <person name="Argimon S."/>
            <person name="Zhang W."/>
            <person name="Yang X."/>
            <person name="Jeffery I.B."/>
            <person name="Cooney J.C."/>
            <person name="Kagawa T.F."/>
            <person name="Liu W."/>
            <person name="Song Y."/>
            <person name="Salvetti E."/>
            <person name="Wrobel A."/>
            <person name="Rasinkangas P."/>
            <person name="Parkhill J."/>
            <person name="Rea M.C."/>
            <person name="O'Sullivan O."/>
            <person name="Ritari J."/>
            <person name="Douillard F.P."/>
            <person name="Paul Ross R."/>
            <person name="Yang R."/>
            <person name="Briner A.E."/>
            <person name="Felis G.E."/>
            <person name="de Vos W.M."/>
            <person name="Barrangou R."/>
            <person name="Klaenhammer T.R."/>
            <person name="Caufield P.W."/>
            <person name="Cui Y."/>
            <person name="Zhang H."/>
            <person name="O'Toole P.W."/>
        </authorList>
    </citation>
    <scope>NUCLEOTIDE SEQUENCE [LARGE SCALE GENOMIC DNA]</scope>
    <source>
        <strain evidence="2 3">DSM 21115</strain>
    </source>
</reference>
<keyword evidence="1" id="KW-0472">Membrane</keyword>
<feature type="transmembrane region" description="Helical" evidence="1">
    <location>
        <begin position="6"/>
        <end position="31"/>
    </location>
</feature>
<proteinExistence type="predicted"/>